<feature type="transmembrane region" description="Helical" evidence="2">
    <location>
        <begin position="588"/>
        <end position="612"/>
    </location>
</feature>
<organism evidence="3 4">
    <name type="scientific">Candidatus Roizmanbacteria bacterium RIFOXYA1_FULL_41_12</name>
    <dbReference type="NCBI Taxonomy" id="1802082"/>
    <lineage>
        <taxon>Bacteria</taxon>
        <taxon>Candidatus Roizmaniibacteriota</taxon>
    </lineage>
</organism>
<name>A0A1F7KA29_9BACT</name>
<sequence>MLKKLGVVFVVVIFGLFLLETGQGQAQEAEIIQVKSEAIELFADTMYIPCEDPLNPICEPYPENTAHPDPANPDHELKIANEEFEPNTEVYIAGCINTGSGIHCTTGDEQLDEKLNNIPGGDMMTPDPSYQFKALTNPVRTDESGNLEVIVRSFSPQVTSHIFNAYYVTDQDVSPTTITVDPSVSPEESLHLQSFERTTTTPTPATIRRPRRNRPKGQRFIDWDPKGRTFDIRSLEPITGVEVTLLDNFKNLFSYKKIINPQIVQANGEFNFWVPNGIYYLQFAKLPETHTWPVTMDKVHPNYSLAYYCDPEVKDSENLPVSLYYNQFSIIEFNKLVHCDVPLDPGNNTPIRTPVKIIDFGLNRNTADGSLTYSGKVSHPFTKVQLMAQSTERIVQEVEADKLGFWRTTLLTGLYPLTAKGVPDKIVLRYIKKDLTASQVFEPIGGITFEPLLNYIEGYAYDPEGKIIPEARVGIKQENSDKVIYLATADKGGYFKIGSQYLPSLPYDLVFSNPKNNTNEIVASSQFLAGNQEYLQSKQLNLISADNRAVPLATVAVSSFKALRTGQNQNLNSSGEPIDEQSEETSSIFSPALLITLFLVVVAGGLLIYTFAKNKKTSSTTPSL</sequence>
<feature type="compositionally biased region" description="Low complexity" evidence="1">
    <location>
        <begin position="197"/>
        <end position="207"/>
    </location>
</feature>
<accession>A0A1F7KA29</accession>
<gene>
    <name evidence="3" type="ORF">A2209_00125</name>
</gene>
<evidence type="ECO:0000256" key="2">
    <source>
        <dbReference type="SAM" id="Phobius"/>
    </source>
</evidence>
<proteinExistence type="predicted"/>
<dbReference type="EMBL" id="MGBG01000015">
    <property type="protein sequence ID" value="OGK64726.1"/>
    <property type="molecule type" value="Genomic_DNA"/>
</dbReference>
<reference evidence="3 4" key="1">
    <citation type="journal article" date="2016" name="Nat. Commun.">
        <title>Thousands of microbial genomes shed light on interconnected biogeochemical processes in an aquifer system.</title>
        <authorList>
            <person name="Anantharaman K."/>
            <person name="Brown C.T."/>
            <person name="Hug L.A."/>
            <person name="Sharon I."/>
            <person name="Castelle C.J."/>
            <person name="Probst A.J."/>
            <person name="Thomas B.C."/>
            <person name="Singh A."/>
            <person name="Wilkins M.J."/>
            <person name="Karaoz U."/>
            <person name="Brodie E.L."/>
            <person name="Williams K.H."/>
            <person name="Hubbard S.S."/>
            <person name="Banfield J.F."/>
        </authorList>
    </citation>
    <scope>NUCLEOTIDE SEQUENCE [LARGE SCALE GENOMIC DNA]</scope>
</reference>
<dbReference type="AlphaFoldDB" id="A0A1F7KA29"/>
<protein>
    <submittedName>
        <fullName evidence="3">Uncharacterized protein</fullName>
    </submittedName>
</protein>
<feature type="compositionally biased region" description="Basic residues" evidence="1">
    <location>
        <begin position="208"/>
        <end position="217"/>
    </location>
</feature>
<evidence type="ECO:0000313" key="4">
    <source>
        <dbReference type="Proteomes" id="UP000178450"/>
    </source>
</evidence>
<keyword evidence="2" id="KW-0812">Transmembrane</keyword>
<comment type="caution">
    <text evidence="3">The sequence shown here is derived from an EMBL/GenBank/DDBJ whole genome shotgun (WGS) entry which is preliminary data.</text>
</comment>
<keyword evidence="2" id="KW-1133">Transmembrane helix</keyword>
<feature type="region of interest" description="Disordered" evidence="1">
    <location>
        <begin position="186"/>
        <end position="217"/>
    </location>
</feature>
<evidence type="ECO:0000256" key="1">
    <source>
        <dbReference type="SAM" id="MobiDB-lite"/>
    </source>
</evidence>
<evidence type="ECO:0000313" key="3">
    <source>
        <dbReference type="EMBL" id="OGK64726.1"/>
    </source>
</evidence>
<dbReference type="Proteomes" id="UP000178450">
    <property type="component" value="Unassembled WGS sequence"/>
</dbReference>
<keyword evidence="2" id="KW-0472">Membrane</keyword>